<dbReference type="STRING" id="78915.A0A4P9XI21"/>
<feature type="compositionally biased region" description="Acidic residues" evidence="1">
    <location>
        <begin position="870"/>
        <end position="905"/>
    </location>
</feature>
<organism evidence="3 4">
    <name type="scientific">Thamnocephalis sphaerospora</name>
    <dbReference type="NCBI Taxonomy" id="78915"/>
    <lineage>
        <taxon>Eukaryota</taxon>
        <taxon>Fungi</taxon>
        <taxon>Fungi incertae sedis</taxon>
        <taxon>Zoopagomycota</taxon>
        <taxon>Zoopagomycotina</taxon>
        <taxon>Zoopagomycetes</taxon>
        <taxon>Zoopagales</taxon>
        <taxon>Sigmoideomycetaceae</taxon>
        <taxon>Thamnocephalis</taxon>
    </lineage>
</organism>
<dbReference type="CDD" id="cd22147">
    <property type="entry name" value="F-box_SpPof1-like"/>
    <property type="match status" value="1"/>
</dbReference>
<proteinExistence type="predicted"/>
<dbReference type="Pfam" id="PF12937">
    <property type="entry name" value="F-box-like"/>
    <property type="match status" value="1"/>
</dbReference>
<dbReference type="EMBL" id="KZ993186">
    <property type="protein sequence ID" value="RKP05286.1"/>
    <property type="molecule type" value="Genomic_DNA"/>
</dbReference>
<evidence type="ECO:0000313" key="4">
    <source>
        <dbReference type="Proteomes" id="UP000271241"/>
    </source>
</evidence>
<dbReference type="OrthoDB" id="190105at2759"/>
<feature type="region of interest" description="Disordered" evidence="1">
    <location>
        <begin position="394"/>
        <end position="450"/>
    </location>
</feature>
<dbReference type="PANTHER" id="PTHR12874:SF9">
    <property type="entry name" value="F-BOX ONLY PROTEIN 48"/>
    <property type="match status" value="1"/>
</dbReference>
<feature type="region of interest" description="Disordered" evidence="1">
    <location>
        <begin position="860"/>
        <end position="942"/>
    </location>
</feature>
<dbReference type="GO" id="GO:0019005">
    <property type="term" value="C:SCF ubiquitin ligase complex"/>
    <property type="evidence" value="ECO:0007669"/>
    <property type="project" value="TreeGrafter"/>
</dbReference>
<feature type="region of interest" description="Disordered" evidence="1">
    <location>
        <begin position="717"/>
        <end position="749"/>
    </location>
</feature>
<evidence type="ECO:0000259" key="2">
    <source>
        <dbReference type="PROSITE" id="PS50181"/>
    </source>
</evidence>
<evidence type="ECO:0000313" key="3">
    <source>
        <dbReference type="EMBL" id="RKP05286.1"/>
    </source>
</evidence>
<dbReference type="SUPFAM" id="SSF81383">
    <property type="entry name" value="F-box domain"/>
    <property type="match status" value="1"/>
</dbReference>
<dbReference type="InterPro" id="IPR036047">
    <property type="entry name" value="F-box-like_dom_sf"/>
</dbReference>
<feature type="region of interest" description="Disordered" evidence="1">
    <location>
        <begin position="283"/>
        <end position="382"/>
    </location>
</feature>
<keyword evidence="4" id="KW-1185">Reference proteome</keyword>
<dbReference type="AlphaFoldDB" id="A0A4P9XI21"/>
<evidence type="ECO:0000256" key="1">
    <source>
        <dbReference type="SAM" id="MobiDB-lite"/>
    </source>
</evidence>
<dbReference type="GO" id="GO:0031146">
    <property type="term" value="P:SCF-dependent proteasomal ubiquitin-dependent protein catabolic process"/>
    <property type="evidence" value="ECO:0007669"/>
    <property type="project" value="TreeGrafter"/>
</dbReference>
<dbReference type="Gene3D" id="1.20.1280.50">
    <property type="match status" value="1"/>
</dbReference>
<feature type="compositionally biased region" description="Basic and acidic residues" evidence="1">
    <location>
        <begin position="926"/>
        <end position="936"/>
    </location>
</feature>
<feature type="compositionally biased region" description="Low complexity" evidence="1">
    <location>
        <begin position="782"/>
        <end position="827"/>
    </location>
</feature>
<feature type="compositionally biased region" description="Polar residues" evidence="1">
    <location>
        <begin position="319"/>
        <end position="366"/>
    </location>
</feature>
<feature type="domain" description="F-box" evidence="2">
    <location>
        <begin position="624"/>
        <end position="671"/>
    </location>
</feature>
<feature type="region of interest" description="Disordered" evidence="1">
    <location>
        <begin position="217"/>
        <end position="241"/>
    </location>
</feature>
<feature type="compositionally biased region" description="Low complexity" evidence="1">
    <location>
        <begin position="427"/>
        <end position="445"/>
    </location>
</feature>
<feature type="compositionally biased region" description="Low complexity" evidence="1">
    <location>
        <begin position="719"/>
        <end position="740"/>
    </location>
</feature>
<feature type="compositionally biased region" description="Polar residues" evidence="1">
    <location>
        <begin position="283"/>
        <end position="296"/>
    </location>
</feature>
<name>A0A4P9XI21_9FUNG</name>
<dbReference type="InterPro" id="IPR001810">
    <property type="entry name" value="F-box_dom"/>
</dbReference>
<feature type="region of interest" description="Disordered" evidence="1">
    <location>
        <begin position="1"/>
        <end position="23"/>
    </location>
</feature>
<feature type="region of interest" description="Disordered" evidence="1">
    <location>
        <begin position="782"/>
        <end position="839"/>
    </location>
</feature>
<feature type="compositionally biased region" description="Polar residues" evidence="1">
    <location>
        <begin position="1"/>
        <end position="20"/>
    </location>
</feature>
<protein>
    <recommendedName>
        <fullName evidence="2">F-box domain-containing protein</fullName>
    </recommendedName>
</protein>
<sequence length="942" mass="96633">MDTLSAPQTPPTNGNGNGSEATGAGVGMLEGVLTAAATAVGSAPPAGASAAAGPLAVPMPGNAALATGMLAPQMPLAGGAAGSHQPLRPPTPPGLSTPTGVAADVHQTGAVNTSPAASPTPPHSALPGYANMSAAGGYPMYAHEQASYAPIAGYPGHTTHPFVYGYDPAVSAASLGTAYDPAGIPSRTVLTPTASVTTVVTTKTTVITAYPPLLFRPPSATTSTTRNGRGDPRRFPLADVPTPPALKRFAVELMSGDGQGRPGYDRASEGGKMVTIQFQEEQVNGASGSPPTSVLSGTDVAAGHYQPSPGSARKRRAPNGSSNPMFDVRSISSNGAQSPVSRLSQHAQYLSAASTSPSGTVAQQQYGGCAGSSGEPGQQVHGHVQTNVQRSGNVYDDLGVTRGSSAGASAHMRHRPKRRHLDRVGYPSSSSASSSMVPSGMSSGAAETGIGGCNSATPSISASHARRSSDDAIAVPLSVSLSAASASAMSDTSIGGSAGIFGDVDPATLPSPTMSPITRLDSAGQPGTGGAASYFTSSASGPLTPNAAHSPPTGVFPTSAPTRTNALVPTAAHQPNLMDLPAITRVYDAMPESLQTYLLFQLLRRTSLPSLQFVCSYTQQHIRRDFIAELPSELSLHVASFLNVRSLCRAAQVSKRWREIVDGESSLWRRRLLVDGLCDNDAEVDGNLQRDLAPWEQPGYWYMGGGNSRQIMAELTAREASANESQGASSQAGSSEQAQSLAWNQQTQRPVAHVVPPQNDVLAPTAPLPPTLPQTVANANPAEAVPAQPQQPQNQPAAAVAATATAATTAATTANAPASQPEAPAAATEDGPAHSARQQPLTPAVLRARYASALAAAAGHTGLPPLPSVGDEEEPFAEEDESEYSDMDNNNNDEEEDEDEDELVDGDSTVKGKAAAQSKGAAAKQRRQDGEEEPPRQQRRGR</sequence>
<accession>A0A4P9XI21</accession>
<dbReference type="SMART" id="SM00256">
    <property type="entry name" value="FBOX"/>
    <property type="match status" value="1"/>
</dbReference>
<gene>
    <name evidence="3" type="ORF">THASP1DRAFT_32876</name>
</gene>
<feature type="compositionally biased region" description="Basic residues" evidence="1">
    <location>
        <begin position="411"/>
        <end position="421"/>
    </location>
</feature>
<dbReference type="PROSITE" id="PS50181">
    <property type="entry name" value="FBOX"/>
    <property type="match status" value="1"/>
</dbReference>
<feature type="region of interest" description="Disordered" evidence="1">
    <location>
        <begin position="76"/>
        <end position="99"/>
    </location>
</feature>
<reference evidence="4" key="1">
    <citation type="journal article" date="2018" name="Nat. Microbiol.">
        <title>Leveraging single-cell genomics to expand the fungal tree of life.</title>
        <authorList>
            <person name="Ahrendt S.R."/>
            <person name="Quandt C.A."/>
            <person name="Ciobanu D."/>
            <person name="Clum A."/>
            <person name="Salamov A."/>
            <person name="Andreopoulos B."/>
            <person name="Cheng J.F."/>
            <person name="Woyke T."/>
            <person name="Pelin A."/>
            <person name="Henrissat B."/>
            <person name="Reynolds N.K."/>
            <person name="Benny G.L."/>
            <person name="Smith M.E."/>
            <person name="James T.Y."/>
            <person name="Grigoriev I.V."/>
        </authorList>
    </citation>
    <scope>NUCLEOTIDE SEQUENCE [LARGE SCALE GENOMIC DNA]</scope>
    <source>
        <strain evidence="4">RSA 1356</strain>
    </source>
</reference>
<dbReference type="GO" id="GO:0005737">
    <property type="term" value="C:cytoplasm"/>
    <property type="evidence" value="ECO:0007669"/>
    <property type="project" value="TreeGrafter"/>
</dbReference>
<feature type="compositionally biased region" description="Low complexity" evidence="1">
    <location>
        <begin position="911"/>
        <end position="923"/>
    </location>
</feature>
<dbReference type="PANTHER" id="PTHR12874">
    <property type="entry name" value="F-BOX ONLY PROTEIN 48-RELATED"/>
    <property type="match status" value="1"/>
</dbReference>
<dbReference type="Proteomes" id="UP000271241">
    <property type="component" value="Unassembled WGS sequence"/>
</dbReference>